<protein>
    <submittedName>
        <fullName evidence="1">49_t:CDS:1</fullName>
    </submittedName>
</protein>
<evidence type="ECO:0000313" key="2">
    <source>
        <dbReference type="Proteomes" id="UP000789396"/>
    </source>
</evidence>
<name>A0A9N9P8T6_9GLOM</name>
<organism evidence="1 2">
    <name type="scientific">Racocetra fulgida</name>
    <dbReference type="NCBI Taxonomy" id="60492"/>
    <lineage>
        <taxon>Eukaryota</taxon>
        <taxon>Fungi</taxon>
        <taxon>Fungi incertae sedis</taxon>
        <taxon>Mucoromycota</taxon>
        <taxon>Glomeromycotina</taxon>
        <taxon>Glomeromycetes</taxon>
        <taxon>Diversisporales</taxon>
        <taxon>Gigasporaceae</taxon>
        <taxon>Racocetra</taxon>
    </lineage>
</organism>
<sequence length="80" mass="9226">MPKDWASPANAKFEKKSGEQRIKANVVNFLKQFFLNRNLNPKDKMTAKEMHKELLREFDQQGTAIALETFKAVSSPNEEN</sequence>
<dbReference type="OrthoDB" id="2418264at2759"/>
<dbReference type="AlphaFoldDB" id="A0A9N9P8T6"/>
<keyword evidence="2" id="KW-1185">Reference proteome</keyword>
<reference evidence="1" key="1">
    <citation type="submission" date="2021-06" db="EMBL/GenBank/DDBJ databases">
        <authorList>
            <person name="Kallberg Y."/>
            <person name="Tangrot J."/>
            <person name="Rosling A."/>
        </authorList>
    </citation>
    <scope>NUCLEOTIDE SEQUENCE</scope>
    <source>
        <strain evidence="1">IN212</strain>
    </source>
</reference>
<dbReference type="Proteomes" id="UP000789396">
    <property type="component" value="Unassembled WGS sequence"/>
</dbReference>
<proteinExistence type="predicted"/>
<dbReference type="EMBL" id="CAJVPZ010072184">
    <property type="protein sequence ID" value="CAG8801288.1"/>
    <property type="molecule type" value="Genomic_DNA"/>
</dbReference>
<evidence type="ECO:0000313" key="1">
    <source>
        <dbReference type="EMBL" id="CAG8801288.1"/>
    </source>
</evidence>
<feature type="non-terminal residue" evidence="1">
    <location>
        <position position="80"/>
    </location>
</feature>
<gene>
    <name evidence="1" type="ORF">RFULGI_LOCUS17754</name>
</gene>
<accession>A0A9N9P8T6</accession>
<comment type="caution">
    <text evidence="1">The sequence shown here is derived from an EMBL/GenBank/DDBJ whole genome shotgun (WGS) entry which is preliminary data.</text>
</comment>